<evidence type="ECO:0000313" key="3">
    <source>
        <dbReference type="EMBL" id="HGY10187.1"/>
    </source>
</evidence>
<organism evidence="3">
    <name type="scientific">Oceanithermus profundus</name>
    <dbReference type="NCBI Taxonomy" id="187137"/>
    <lineage>
        <taxon>Bacteria</taxon>
        <taxon>Thermotogati</taxon>
        <taxon>Deinococcota</taxon>
        <taxon>Deinococci</taxon>
        <taxon>Thermales</taxon>
        <taxon>Thermaceae</taxon>
        <taxon>Oceanithermus</taxon>
    </lineage>
</organism>
<gene>
    <name evidence="3" type="ORF">ENK37_09105</name>
</gene>
<reference evidence="3" key="1">
    <citation type="journal article" date="2020" name="mSystems">
        <title>Genome- and Community-Level Interaction Insights into Carbon Utilization and Element Cycling Functions of Hydrothermarchaeota in Hydrothermal Sediment.</title>
        <authorList>
            <person name="Zhou Z."/>
            <person name="Liu Y."/>
            <person name="Xu W."/>
            <person name="Pan J."/>
            <person name="Luo Z.H."/>
            <person name="Li M."/>
        </authorList>
    </citation>
    <scope>NUCLEOTIDE SEQUENCE [LARGE SCALE GENOMIC DNA]</scope>
    <source>
        <strain evidence="3">HyVt-570</strain>
    </source>
</reference>
<dbReference type="PANTHER" id="PTHR34215:SF1">
    <property type="entry name" value="YLXR DOMAIN-CONTAINING PROTEIN"/>
    <property type="match status" value="1"/>
</dbReference>
<name>A0A7C4V6N9_9DEIN</name>
<accession>A0A7C4V6N9</accession>
<protein>
    <submittedName>
        <fullName evidence="3">YlxR family protein</fullName>
    </submittedName>
</protein>
<comment type="caution">
    <text evidence="3">The sequence shown here is derived from an EMBL/GenBank/DDBJ whole genome shotgun (WGS) entry which is preliminary data.</text>
</comment>
<dbReference type="InterPro" id="IPR035931">
    <property type="entry name" value="YlxR-like_sf"/>
</dbReference>
<dbReference type="EMBL" id="DRPZ01000232">
    <property type="protein sequence ID" value="HGY10187.1"/>
    <property type="molecule type" value="Genomic_DNA"/>
</dbReference>
<dbReference type="PANTHER" id="PTHR34215">
    <property type="entry name" value="BLL0784 PROTEIN"/>
    <property type="match status" value="1"/>
</dbReference>
<proteinExistence type="predicted"/>
<dbReference type="Gene3D" id="3.30.1230.10">
    <property type="entry name" value="YlxR-like"/>
    <property type="match status" value="1"/>
</dbReference>
<dbReference type="InterPro" id="IPR037465">
    <property type="entry name" value="YlxR"/>
</dbReference>
<dbReference type="Pfam" id="PF04296">
    <property type="entry name" value="YlxR"/>
    <property type="match status" value="1"/>
</dbReference>
<feature type="region of interest" description="Disordered" evidence="1">
    <location>
        <begin position="72"/>
        <end position="105"/>
    </location>
</feature>
<feature type="domain" description="YlxR" evidence="2">
    <location>
        <begin position="1"/>
        <end position="52"/>
    </location>
</feature>
<dbReference type="InterPro" id="IPR007393">
    <property type="entry name" value="YlxR_dom"/>
</dbReference>
<evidence type="ECO:0000256" key="1">
    <source>
        <dbReference type="SAM" id="MobiDB-lite"/>
    </source>
</evidence>
<evidence type="ECO:0000259" key="2">
    <source>
        <dbReference type="Pfam" id="PF04296"/>
    </source>
</evidence>
<dbReference type="Proteomes" id="UP000885759">
    <property type="component" value="Unassembled WGS sequence"/>
</dbReference>
<dbReference type="SUPFAM" id="SSF64376">
    <property type="entry name" value="YlxR-like"/>
    <property type="match status" value="1"/>
</dbReference>
<sequence>MCASCRRRRPKRELLRVVRTPEGWQLDPTGKAPGRGAYVCPDDPACREEKKLRRWAGAGARALAEALDAYLGGEDGEGSHLPTGQRAGHGEQGAHGAPGHDGGGV</sequence>
<dbReference type="AlphaFoldDB" id="A0A7C4V6N9"/>